<evidence type="ECO:0000256" key="1">
    <source>
        <dbReference type="ARBA" id="ARBA00022741"/>
    </source>
</evidence>
<evidence type="ECO:0000256" key="3">
    <source>
        <dbReference type="RuleBase" id="RU003651"/>
    </source>
</evidence>
<evidence type="ECO:0000256" key="2">
    <source>
        <dbReference type="ARBA" id="ARBA00022840"/>
    </source>
</evidence>
<dbReference type="PROSITE" id="PS00674">
    <property type="entry name" value="AAA"/>
    <property type="match status" value="1"/>
</dbReference>
<comment type="caution">
    <text evidence="5">The sequence shown here is derived from an EMBL/GenBank/DDBJ whole genome shotgun (WGS) entry which is preliminary data.</text>
</comment>
<dbReference type="PANTHER" id="PTHR45991:SF1">
    <property type="entry name" value="PACHYTENE CHECKPOINT PROTEIN 2 HOMOLOG"/>
    <property type="match status" value="1"/>
</dbReference>
<evidence type="ECO:0000259" key="4">
    <source>
        <dbReference type="Pfam" id="PF00004"/>
    </source>
</evidence>
<dbReference type="GO" id="GO:0005634">
    <property type="term" value="C:nucleus"/>
    <property type="evidence" value="ECO:0007669"/>
    <property type="project" value="TreeGrafter"/>
</dbReference>
<organism evidence="5 6">
    <name type="scientific">Myriangium duriaei CBS 260.36</name>
    <dbReference type="NCBI Taxonomy" id="1168546"/>
    <lineage>
        <taxon>Eukaryota</taxon>
        <taxon>Fungi</taxon>
        <taxon>Dikarya</taxon>
        <taxon>Ascomycota</taxon>
        <taxon>Pezizomycotina</taxon>
        <taxon>Dothideomycetes</taxon>
        <taxon>Dothideomycetidae</taxon>
        <taxon>Myriangiales</taxon>
        <taxon>Myriangiaceae</taxon>
        <taxon>Myriangium</taxon>
    </lineage>
</organism>
<dbReference type="OrthoDB" id="5925at2759"/>
<dbReference type="InterPro" id="IPR003959">
    <property type="entry name" value="ATPase_AAA_core"/>
</dbReference>
<dbReference type="AlphaFoldDB" id="A0A9P4MJI3"/>
<comment type="similarity">
    <text evidence="3">Belongs to the AAA ATPase family.</text>
</comment>
<dbReference type="Proteomes" id="UP000799439">
    <property type="component" value="Unassembled WGS sequence"/>
</dbReference>
<accession>A0A9P4MJI3</accession>
<dbReference type="EMBL" id="ML996090">
    <property type="protein sequence ID" value="KAF2149831.1"/>
    <property type="molecule type" value="Genomic_DNA"/>
</dbReference>
<dbReference type="PANTHER" id="PTHR45991">
    <property type="entry name" value="PACHYTENE CHECKPOINT PROTEIN 2"/>
    <property type="match status" value="1"/>
</dbReference>
<dbReference type="GO" id="GO:0005524">
    <property type="term" value="F:ATP binding"/>
    <property type="evidence" value="ECO:0007669"/>
    <property type="project" value="UniProtKB-KW"/>
</dbReference>
<keyword evidence="6" id="KW-1185">Reference proteome</keyword>
<proteinExistence type="inferred from homology"/>
<dbReference type="Gene3D" id="3.40.50.300">
    <property type="entry name" value="P-loop containing nucleotide triphosphate hydrolases"/>
    <property type="match status" value="1"/>
</dbReference>
<reference evidence="5" key="1">
    <citation type="journal article" date="2020" name="Stud. Mycol.">
        <title>101 Dothideomycetes genomes: a test case for predicting lifestyles and emergence of pathogens.</title>
        <authorList>
            <person name="Haridas S."/>
            <person name="Albert R."/>
            <person name="Binder M."/>
            <person name="Bloem J."/>
            <person name="Labutti K."/>
            <person name="Salamov A."/>
            <person name="Andreopoulos B."/>
            <person name="Baker S."/>
            <person name="Barry K."/>
            <person name="Bills G."/>
            <person name="Bluhm B."/>
            <person name="Cannon C."/>
            <person name="Castanera R."/>
            <person name="Culley D."/>
            <person name="Daum C."/>
            <person name="Ezra D."/>
            <person name="Gonzalez J."/>
            <person name="Henrissat B."/>
            <person name="Kuo A."/>
            <person name="Liang C."/>
            <person name="Lipzen A."/>
            <person name="Lutzoni F."/>
            <person name="Magnuson J."/>
            <person name="Mondo S."/>
            <person name="Nolan M."/>
            <person name="Ohm R."/>
            <person name="Pangilinan J."/>
            <person name="Park H.-J."/>
            <person name="Ramirez L."/>
            <person name="Alfaro M."/>
            <person name="Sun H."/>
            <person name="Tritt A."/>
            <person name="Yoshinaga Y."/>
            <person name="Zwiers L.-H."/>
            <person name="Turgeon B."/>
            <person name="Goodwin S."/>
            <person name="Spatafora J."/>
            <person name="Crous P."/>
            <person name="Grigoriev I."/>
        </authorList>
    </citation>
    <scope>NUCLEOTIDE SEQUENCE</scope>
    <source>
        <strain evidence="5">CBS 260.36</strain>
    </source>
</reference>
<dbReference type="InterPro" id="IPR027417">
    <property type="entry name" value="P-loop_NTPase"/>
</dbReference>
<keyword evidence="2 3" id="KW-0067">ATP-binding</keyword>
<evidence type="ECO:0000313" key="6">
    <source>
        <dbReference type="Proteomes" id="UP000799439"/>
    </source>
</evidence>
<feature type="domain" description="ATPase AAA-type core" evidence="4">
    <location>
        <begin position="148"/>
        <end position="246"/>
    </location>
</feature>
<dbReference type="InterPro" id="IPR044539">
    <property type="entry name" value="Pch2-like"/>
</dbReference>
<protein>
    <recommendedName>
        <fullName evidence="4">ATPase AAA-type core domain-containing protein</fullName>
    </recommendedName>
</protein>
<dbReference type="GO" id="GO:0005694">
    <property type="term" value="C:chromosome"/>
    <property type="evidence" value="ECO:0007669"/>
    <property type="project" value="TreeGrafter"/>
</dbReference>
<dbReference type="GO" id="GO:0051598">
    <property type="term" value="P:meiotic recombination checkpoint signaling"/>
    <property type="evidence" value="ECO:0007669"/>
    <property type="project" value="TreeGrafter"/>
</dbReference>
<dbReference type="Pfam" id="PF00004">
    <property type="entry name" value="AAA"/>
    <property type="match status" value="1"/>
</dbReference>
<dbReference type="SUPFAM" id="SSF52540">
    <property type="entry name" value="P-loop containing nucleoside triphosphate hydrolases"/>
    <property type="match status" value="1"/>
</dbReference>
<dbReference type="InterPro" id="IPR003960">
    <property type="entry name" value="ATPase_AAA_CS"/>
</dbReference>
<keyword evidence="1 3" id="KW-0547">Nucleotide-binding</keyword>
<dbReference type="GO" id="GO:0016887">
    <property type="term" value="F:ATP hydrolysis activity"/>
    <property type="evidence" value="ECO:0007669"/>
    <property type="project" value="InterPro"/>
</dbReference>
<name>A0A9P4MJI3_9PEZI</name>
<dbReference type="GO" id="GO:0007131">
    <property type="term" value="P:reciprocal meiotic recombination"/>
    <property type="evidence" value="ECO:0007669"/>
    <property type="project" value="TreeGrafter"/>
</dbReference>
<evidence type="ECO:0000313" key="5">
    <source>
        <dbReference type="EMBL" id="KAF2149831.1"/>
    </source>
</evidence>
<gene>
    <name evidence="5" type="ORF">K461DRAFT_296249</name>
</gene>
<sequence length="401" mass="45124">MAFPRPFLHVEVHLTEAEHAHAVSEQLPHYLWERFKSVPICRPLEDFDQFICRQAVKAITFQEIEGDYDKLRARLDQVNLHIHPYYAPEGPSMLSLNENEGDEESLNLIGGCMEASTIPSIEMDREWDELAFDTPMKFTLLDFIVKHGLLNRYMGESQKLVDQVFSKMRSVVADGTTLCFVVIDEVEAITATRLHDISNPTGNREASRAFTRFLTCLDEAKNFRNLFIFSTSNLPDVLDDAFKTRVNPIGNQHIPLPGLKARYQILQRCFSEFVENGIIDGSAISRPQTTLPLGTPISPDSALLWDIFTRTRSTPDPRSQQSGRWESLQSFFHAKQFLMDGTISPSVDVLLLAMMCQGICGRTLSQVPGAALSVPGRDKFSVEDAMQLTLEALKKALADQG</sequence>